<dbReference type="GO" id="GO:0030170">
    <property type="term" value="F:pyridoxal phosphate binding"/>
    <property type="evidence" value="ECO:0007669"/>
    <property type="project" value="InterPro"/>
</dbReference>
<evidence type="ECO:0000256" key="1">
    <source>
        <dbReference type="ARBA" id="ARBA00001933"/>
    </source>
</evidence>
<organism evidence="8 9">
    <name type="scientific">Oenococcus sicerae</name>
    <dbReference type="NCBI Taxonomy" id="2203724"/>
    <lineage>
        <taxon>Bacteria</taxon>
        <taxon>Bacillati</taxon>
        <taxon>Bacillota</taxon>
        <taxon>Bacilli</taxon>
        <taxon>Lactobacillales</taxon>
        <taxon>Lactobacillaceae</taxon>
        <taxon>Oenococcus</taxon>
    </lineage>
</organism>
<reference evidence="8" key="1">
    <citation type="submission" date="2019-01" db="EMBL/GenBank/DDBJ databases">
        <title>Oenococcus sicerae UCMA17102.</title>
        <authorList>
            <person name="Cousin F.J."/>
            <person name="Le Guellec R."/>
            <person name="Cretenet M."/>
        </authorList>
    </citation>
    <scope>NUCLEOTIDE SEQUENCE</scope>
    <source>
        <strain evidence="8">UCMA17102</strain>
    </source>
</reference>
<feature type="domain" description="Aminotransferase class I/classII large" evidence="7">
    <location>
        <begin position="32"/>
        <end position="385"/>
    </location>
</feature>
<dbReference type="Proteomes" id="UP001167919">
    <property type="component" value="Unassembled WGS sequence"/>
</dbReference>
<keyword evidence="4 6" id="KW-0808">Transferase</keyword>
<evidence type="ECO:0000256" key="6">
    <source>
        <dbReference type="RuleBase" id="RU000481"/>
    </source>
</evidence>
<proteinExistence type="inferred from homology"/>
<dbReference type="EMBL" id="SDWY01000001">
    <property type="protein sequence ID" value="MDN6899625.1"/>
    <property type="molecule type" value="Genomic_DNA"/>
</dbReference>
<evidence type="ECO:0000256" key="4">
    <source>
        <dbReference type="ARBA" id="ARBA00022679"/>
    </source>
</evidence>
<keyword evidence="3 6" id="KW-0032">Aminotransferase</keyword>
<dbReference type="PANTHER" id="PTHR46383">
    <property type="entry name" value="ASPARTATE AMINOTRANSFERASE"/>
    <property type="match status" value="1"/>
</dbReference>
<evidence type="ECO:0000259" key="7">
    <source>
        <dbReference type="Pfam" id="PF00155"/>
    </source>
</evidence>
<comment type="similarity">
    <text evidence="2 6">Belongs to the class-I pyridoxal-phosphate-dependent aminotransferase family.</text>
</comment>
<dbReference type="CDD" id="cd00609">
    <property type="entry name" value="AAT_like"/>
    <property type="match status" value="1"/>
</dbReference>
<accession>A0AAJ1RB13</accession>
<dbReference type="InterPro" id="IPR015424">
    <property type="entry name" value="PyrdxlP-dep_Trfase"/>
</dbReference>
<dbReference type="InterPro" id="IPR015422">
    <property type="entry name" value="PyrdxlP-dep_Trfase_small"/>
</dbReference>
<dbReference type="InterPro" id="IPR004839">
    <property type="entry name" value="Aminotransferase_I/II_large"/>
</dbReference>
<dbReference type="InterPro" id="IPR015421">
    <property type="entry name" value="PyrdxlP-dep_Trfase_major"/>
</dbReference>
<dbReference type="SUPFAM" id="SSF53383">
    <property type="entry name" value="PLP-dependent transferases"/>
    <property type="match status" value="1"/>
</dbReference>
<dbReference type="AlphaFoldDB" id="A0AAJ1RB13"/>
<evidence type="ECO:0000256" key="5">
    <source>
        <dbReference type="ARBA" id="ARBA00022898"/>
    </source>
</evidence>
<comment type="cofactor">
    <cofactor evidence="1 6">
        <name>pyridoxal 5'-phosphate</name>
        <dbReference type="ChEBI" id="CHEBI:597326"/>
    </cofactor>
</comment>
<dbReference type="EC" id="2.6.1.-" evidence="6"/>
<sequence length="392" mass="42747">MSNLVHPLSSLVTSIPHDPMLDFLDKVDQTDDLIDLGFGDPDFAVDSSTKKAFKASIDADHSHYADGQGILALRQAAQTFYNHKYACGIQTPEDILVTVGAAEAINLALLSLVEPGQGVMIIEPEYSQYSTSLCLAGAVKIPVDTAGSNFKLTADLIRSSYEKAKSKQIDPIAIIINYPNNPTGRTYTQDELAALVQVFKELKLWVLSDEIYAEQTFIGRHVSLYPMLRDQTVLITGLSKSHAMTGYRLGFAIAHGSVMQAMRKIQDTLVTCVATPIQEAAAAALNDDPDAGLKTLPAYLRRVTKVTNALKNLGFDLSLPQGAFYVWAKIPASFGNDAFDFCLRLAKTARVQIFPGSIFSETSKNYVRISCAGSDANLDLALQRIKAYLKNN</sequence>
<evidence type="ECO:0000313" key="9">
    <source>
        <dbReference type="Proteomes" id="UP001167919"/>
    </source>
</evidence>
<dbReference type="RefSeq" id="WP_301710901.1">
    <property type="nucleotide sequence ID" value="NZ_SDWY01000001.1"/>
</dbReference>
<evidence type="ECO:0000256" key="2">
    <source>
        <dbReference type="ARBA" id="ARBA00007441"/>
    </source>
</evidence>
<dbReference type="PROSITE" id="PS00105">
    <property type="entry name" value="AA_TRANSFER_CLASS_1"/>
    <property type="match status" value="1"/>
</dbReference>
<evidence type="ECO:0000256" key="3">
    <source>
        <dbReference type="ARBA" id="ARBA00022576"/>
    </source>
</evidence>
<protein>
    <recommendedName>
        <fullName evidence="6">Aminotransferase</fullName>
        <ecNumber evidence="6">2.6.1.-</ecNumber>
    </recommendedName>
</protein>
<name>A0AAJ1RB13_9LACO</name>
<dbReference type="InterPro" id="IPR050596">
    <property type="entry name" value="AspAT/PAT-like"/>
</dbReference>
<dbReference type="InterPro" id="IPR004838">
    <property type="entry name" value="NHTrfase_class1_PyrdxlP-BS"/>
</dbReference>
<gene>
    <name evidence="8" type="ORF">EVC35_01200</name>
</gene>
<comment type="caution">
    <text evidence="8">The sequence shown here is derived from an EMBL/GenBank/DDBJ whole genome shotgun (WGS) entry which is preliminary data.</text>
</comment>
<dbReference type="GO" id="GO:0006520">
    <property type="term" value="P:amino acid metabolic process"/>
    <property type="evidence" value="ECO:0007669"/>
    <property type="project" value="InterPro"/>
</dbReference>
<evidence type="ECO:0000313" key="8">
    <source>
        <dbReference type="EMBL" id="MDN6899625.1"/>
    </source>
</evidence>
<keyword evidence="5" id="KW-0663">Pyridoxal phosphate</keyword>
<dbReference type="Gene3D" id="3.40.640.10">
    <property type="entry name" value="Type I PLP-dependent aspartate aminotransferase-like (Major domain)"/>
    <property type="match status" value="1"/>
</dbReference>
<dbReference type="GO" id="GO:0008483">
    <property type="term" value="F:transaminase activity"/>
    <property type="evidence" value="ECO:0007669"/>
    <property type="project" value="UniProtKB-KW"/>
</dbReference>
<dbReference type="PANTHER" id="PTHR46383:SF4">
    <property type="entry name" value="AMINOTRANSFERASE"/>
    <property type="match status" value="1"/>
</dbReference>
<dbReference type="Pfam" id="PF00155">
    <property type="entry name" value="Aminotran_1_2"/>
    <property type="match status" value="1"/>
</dbReference>
<dbReference type="Gene3D" id="3.90.1150.10">
    <property type="entry name" value="Aspartate Aminotransferase, domain 1"/>
    <property type="match status" value="1"/>
</dbReference>